<dbReference type="EMBL" id="JBHUGI010000034">
    <property type="protein sequence ID" value="MFD1929307.1"/>
    <property type="molecule type" value="Genomic_DNA"/>
</dbReference>
<dbReference type="PROSITE" id="PS51272">
    <property type="entry name" value="SLH"/>
    <property type="match status" value="3"/>
</dbReference>
<keyword evidence="1" id="KW-0732">Signal</keyword>
<dbReference type="PANTHER" id="PTHR43308">
    <property type="entry name" value="OUTER MEMBRANE PROTEIN ALPHA-RELATED"/>
    <property type="match status" value="1"/>
</dbReference>
<organism evidence="3 4">
    <name type="scientific">Sporosarcina siberiensis</name>
    <dbReference type="NCBI Taxonomy" id="1365606"/>
    <lineage>
        <taxon>Bacteria</taxon>
        <taxon>Bacillati</taxon>
        <taxon>Bacillota</taxon>
        <taxon>Bacilli</taxon>
        <taxon>Bacillales</taxon>
        <taxon>Caryophanaceae</taxon>
        <taxon>Sporosarcina</taxon>
    </lineage>
</organism>
<evidence type="ECO:0000256" key="1">
    <source>
        <dbReference type="SAM" id="SignalP"/>
    </source>
</evidence>
<feature type="domain" description="SLH" evidence="2">
    <location>
        <begin position="148"/>
        <end position="206"/>
    </location>
</feature>
<sequence>MKKTKWLIGTFIISISMLLAPMAHADFSDVPDDHKFKNYIDHLVELDAIGGYPDGTFRAESNVTRGQAAKILAVALKMPLINPATPTFKDVPKTNGFYTYIETLAAKGIIAGNPDGTFKSQNSLTRAQVAAIIANSFDLAERSYVEFKDVDRNQWYYLNIDKLATSEITVGYPGNLFKPSGIVTRGEIAAFISRGINGYDTSKYEYRNVFLNMSKAQVRVIEGIPSLENEKYLVYNSVKGNPLNAKITYTFFYGELDIMEFDFDLSHIPATEAATEAFFNDIVNKTFKPQFGDVTSNEKYEWMHSDFTKDSLYAFWFTPTGNRIELVLQVKSVEKGPEMILRVVR</sequence>
<gene>
    <name evidence="3" type="ORF">ACFSFY_14795</name>
</gene>
<feature type="domain" description="SLH" evidence="2">
    <location>
        <begin position="23"/>
        <end position="83"/>
    </location>
</feature>
<protein>
    <submittedName>
        <fullName evidence="3">S-layer homology domain-containing protein</fullName>
    </submittedName>
</protein>
<dbReference type="InterPro" id="IPR051465">
    <property type="entry name" value="Cell_Envelope_Struct_Comp"/>
</dbReference>
<feature type="signal peptide" evidence="1">
    <location>
        <begin position="1"/>
        <end position="25"/>
    </location>
</feature>
<evidence type="ECO:0000313" key="3">
    <source>
        <dbReference type="EMBL" id="MFD1929307.1"/>
    </source>
</evidence>
<accession>A0ABW4SLC8</accession>
<proteinExistence type="predicted"/>
<feature type="domain" description="SLH" evidence="2">
    <location>
        <begin position="84"/>
        <end position="147"/>
    </location>
</feature>
<feature type="chain" id="PRO_5046322703" evidence="1">
    <location>
        <begin position="26"/>
        <end position="345"/>
    </location>
</feature>
<evidence type="ECO:0000259" key="2">
    <source>
        <dbReference type="PROSITE" id="PS51272"/>
    </source>
</evidence>
<name>A0ABW4SLC8_9BACL</name>
<dbReference type="RefSeq" id="WP_381539334.1">
    <property type="nucleotide sequence ID" value="NZ_JBHUGI010000034.1"/>
</dbReference>
<comment type="caution">
    <text evidence="3">The sequence shown here is derived from an EMBL/GenBank/DDBJ whole genome shotgun (WGS) entry which is preliminary data.</text>
</comment>
<dbReference type="Pfam" id="PF00395">
    <property type="entry name" value="SLH"/>
    <property type="match status" value="3"/>
</dbReference>
<dbReference type="Proteomes" id="UP001597218">
    <property type="component" value="Unassembled WGS sequence"/>
</dbReference>
<reference evidence="4" key="1">
    <citation type="journal article" date="2019" name="Int. J. Syst. Evol. Microbiol.">
        <title>The Global Catalogue of Microorganisms (GCM) 10K type strain sequencing project: providing services to taxonomists for standard genome sequencing and annotation.</title>
        <authorList>
            <consortium name="The Broad Institute Genomics Platform"/>
            <consortium name="The Broad Institute Genome Sequencing Center for Infectious Disease"/>
            <person name="Wu L."/>
            <person name="Ma J."/>
        </authorList>
    </citation>
    <scope>NUCLEOTIDE SEQUENCE [LARGE SCALE GENOMIC DNA]</scope>
    <source>
        <strain evidence="4">CGMCC 4.7177</strain>
    </source>
</reference>
<dbReference type="PANTHER" id="PTHR43308:SF5">
    <property type="entry name" value="S-LAYER PROTEIN _ PEPTIDOGLYCAN ENDO-BETA-N-ACETYLGLUCOSAMINIDASE"/>
    <property type="match status" value="1"/>
</dbReference>
<dbReference type="InterPro" id="IPR001119">
    <property type="entry name" value="SLH_dom"/>
</dbReference>
<keyword evidence="4" id="KW-1185">Reference proteome</keyword>
<evidence type="ECO:0000313" key="4">
    <source>
        <dbReference type="Proteomes" id="UP001597218"/>
    </source>
</evidence>